<evidence type="ECO:0000313" key="2">
    <source>
        <dbReference type="EMBL" id="MDO1560422.1"/>
    </source>
</evidence>
<reference evidence="2" key="1">
    <citation type="submission" date="2023-07" db="EMBL/GenBank/DDBJ databases">
        <title>Brevundimonas soil sp. nov., isolated from the soil of chemical plant.</title>
        <authorList>
            <person name="Wu N."/>
        </authorList>
    </citation>
    <scope>NUCLEOTIDE SEQUENCE</scope>
    <source>
        <strain evidence="2">XZ-24</strain>
    </source>
</reference>
<dbReference type="InterPro" id="IPR021791">
    <property type="entry name" value="Phage_TAC_11"/>
</dbReference>
<name>A0ABT8SRT2_9CAUL</name>
<dbReference type="Proteomes" id="UP001169063">
    <property type="component" value="Unassembled WGS sequence"/>
</dbReference>
<feature type="compositionally biased region" description="Basic residues" evidence="1">
    <location>
        <begin position="139"/>
        <end position="150"/>
    </location>
</feature>
<dbReference type="Pfam" id="PF11836">
    <property type="entry name" value="Phage_TAC_11"/>
    <property type="match status" value="1"/>
</dbReference>
<accession>A0ABT8SRT2</accession>
<dbReference type="RefSeq" id="WP_302110853.1">
    <property type="nucleotide sequence ID" value="NZ_JAUKTR010000006.1"/>
</dbReference>
<evidence type="ECO:0000313" key="3">
    <source>
        <dbReference type="Proteomes" id="UP001169063"/>
    </source>
</evidence>
<keyword evidence="3" id="KW-1185">Reference proteome</keyword>
<proteinExistence type="predicted"/>
<organism evidence="2 3">
    <name type="scientific">Peiella sedimenti</name>
    <dbReference type="NCBI Taxonomy" id="3061083"/>
    <lineage>
        <taxon>Bacteria</taxon>
        <taxon>Pseudomonadati</taxon>
        <taxon>Pseudomonadota</taxon>
        <taxon>Alphaproteobacteria</taxon>
        <taxon>Caulobacterales</taxon>
        <taxon>Caulobacteraceae</taxon>
        <taxon>Peiella</taxon>
    </lineage>
</organism>
<protein>
    <submittedName>
        <fullName evidence="2">Gene transfer agent family protein</fullName>
    </submittedName>
</protein>
<gene>
    <name evidence="2" type="ORF">Q0812_13385</name>
</gene>
<comment type="caution">
    <text evidence="2">The sequence shown here is derived from an EMBL/GenBank/DDBJ whole genome shotgun (WGS) entry which is preliminary data.</text>
</comment>
<sequence length="150" mass="15877">MPSGEYQAAFGDGEHIFRLRIGELEELQEKCDAGPEFILQRIYSGAWLVADIRETIRLGLIGGGMPPTQALALRNRYCGEGALFTHKALASAILAAALMGSEGDEDEPPGEMKGETSPSPEDDGGSPASTKPAGSSGSTRKRLRRRTSGG</sequence>
<feature type="region of interest" description="Disordered" evidence="1">
    <location>
        <begin position="99"/>
        <end position="150"/>
    </location>
</feature>
<evidence type="ECO:0000256" key="1">
    <source>
        <dbReference type="SAM" id="MobiDB-lite"/>
    </source>
</evidence>
<dbReference type="EMBL" id="JAUKTR010000006">
    <property type="protein sequence ID" value="MDO1560422.1"/>
    <property type="molecule type" value="Genomic_DNA"/>
</dbReference>
<feature type="compositionally biased region" description="Polar residues" evidence="1">
    <location>
        <begin position="127"/>
        <end position="138"/>
    </location>
</feature>